<dbReference type="InterPro" id="IPR051940">
    <property type="entry name" value="Chitin_bind-dev_reg"/>
</dbReference>
<dbReference type="AlphaFoldDB" id="A0A3L8DH75"/>
<dbReference type="GO" id="GO:0008061">
    <property type="term" value="F:chitin binding"/>
    <property type="evidence" value="ECO:0007669"/>
    <property type="project" value="UniProtKB-KW"/>
</dbReference>
<evidence type="ECO:0000313" key="9">
    <source>
        <dbReference type="Proteomes" id="UP000279307"/>
    </source>
</evidence>
<dbReference type="PANTHER" id="PTHR23301">
    <property type="entry name" value="CHITIN BINDING PERITROPHIN-A"/>
    <property type="match status" value="1"/>
</dbReference>
<keyword evidence="1" id="KW-0147">Chitin-binding</keyword>
<protein>
    <recommendedName>
        <fullName evidence="7">Chitin-binding type-2 domain-containing protein</fullName>
    </recommendedName>
</protein>
<feature type="signal peptide" evidence="6">
    <location>
        <begin position="1"/>
        <end position="19"/>
    </location>
</feature>
<evidence type="ECO:0000256" key="3">
    <source>
        <dbReference type="ARBA" id="ARBA00022737"/>
    </source>
</evidence>
<dbReference type="PROSITE" id="PS50940">
    <property type="entry name" value="CHIT_BIND_II"/>
    <property type="match status" value="5"/>
</dbReference>
<feature type="domain" description="Chitin-binding type-2" evidence="7">
    <location>
        <begin position="199"/>
        <end position="253"/>
    </location>
</feature>
<evidence type="ECO:0000256" key="2">
    <source>
        <dbReference type="ARBA" id="ARBA00022729"/>
    </source>
</evidence>
<dbReference type="Gene3D" id="2.170.140.10">
    <property type="entry name" value="Chitin binding domain"/>
    <property type="match status" value="5"/>
</dbReference>
<dbReference type="OrthoDB" id="6020543at2759"/>
<dbReference type="Proteomes" id="UP000279307">
    <property type="component" value="Chromosome 8"/>
</dbReference>
<dbReference type="GO" id="GO:0005576">
    <property type="term" value="C:extracellular region"/>
    <property type="evidence" value="ECO:0007669"/>
    <property type="project" value="InterPro"/>
</dbReference>
<evidence type="ECO:0000256" key="1">
    <source>
        <dbReference type="ARBA" id="ARBA00022669"/>
    </source>
</evidence>
<dbReference type="Pfam" id="PF01607">
    <property type="entry name" value="CBM_14"/>
    <property type="match status" value="5"/>
</dbReference>
<organism evidence="8 9">
    <name type="scientific">Ooceraea biroi</name>
    <name type="common">Clonal raider ant</name>
    <name type="synonym">Cerapachys biroi</name>
    <dbReference type="NCBI Taxonomy" id="2015173"/>
    <lineage>
        <taxon>Eukaryota</taxon>
        <taxon>Metazoa</taxon>
        <taxon>Ecdysozoa</taxon>
        <taxon>Arthropoda</taxon>
        <taxon>Hexapoda</taxon>
        <taxon>Insecta</taxon>
        <taxon>Pterygota</taxon>
        <taxon>Neoptera</taxon>
        <taxon>Endopterygota</taxon>
        <taxon>Hymenoptera</taxon>
        <taxon>Apocrita</taxon>
        <taxon>Aculeata</taxon>
        <taxon>Formicoidea</taxon>
        <taxon>Formicidae</taxon>
        <taxon>Dorylinae</taxon>
        <taxon>Ooceraea</taxon>
    </lineage>
</organism>
<feature type="domain" description="Chitin-binding type-2" evidence="7">
    <location>
        <begin position="259"/>
        <end position="316"/>
    </location>
</feature>
<keyword evidence="2 6" id="KW-0732">Signal</keyword>
<dbReference type="EMBL" id="QOIP01000008">
    <property type="protein sequence ID" value="RLU19795.1"/>
    <property type="molecule type" value="Genomic_DNA"/>
</dbReference>
<evidence type="ECO:0000256" key="5">
    <source>
        <dbReference type="ARBA" id="ARBA00023180"/>
    </source>
</evidence>
<evidence type="ECO:0000259" key="7">
    <source>
        <dbReference type="PROSITE" id="PS50940"/>
    </source>
</evidence>
<gene>
    <name evidence="8" type="ORF">DMN91_008354</name>
</gene>
<name>A0A3L8DH75_OOCBI</name>
<accession>A0A3L8DH75</accession>
<keyword evidence="5" id="KW-0325">Glycoprotein</keyword>
<comment type="caution">
    <text evidence="8">The sequence shown here is derived from an EMBL/GenBank/DDBJ whole genome shotgun (WGS) entry which is preliminary data.</text>
</comment>
<evidence type="ECO:0000256" key="4">
    <source>
        <dbReference type="ARBA" id="ARBA00023157"/>
    </source>
</evidence>
<dbReference type="SUPFAM" id="SSF57625">
    <property type="entry name" value="Invertebrate chitin-binding proteins"/>
    <property type="match status" value="5"/>
</dbReference>
<proteinExistence type="predicted"/>
<evidence type="ECO:0000256" key="6">
    <source>
        <dbReference type="SAM" id="SignalP"/>
    </source>
</evidence>
<keyword evidence="3" id="KW-0677">Repeat</keyword>
<dbReference type="SMART" id="SM00494">
    <property type="entry name" value="ChtBD2"/>
    <property type="match status" value="5"/>
</dbReference>
<dbReference type="InterPro" id="IPR036508">
    <property type="entry name" value="Chitin-bd_dom_sf"/>
</dbReference>
<feature type="domain" description="Chitin-binding type-2" evidence="7">
    <location>
        <begin position="93"/>
        <end position="137"/>
    </location>
</feature>
<dbReference type="InterPro" id="IPR002557">
    <property type="entry name" value="Chitin-bd_dom"/>
</dbReference>
<evidence type="ECO:0000313" key="8">
    <source>
        <dbReference type="EMBL" id="RLU19795.1"/>
    </source>
</evidence>
<feature type="domain" description="Chitin-binding type-2" evidence="7">
    <location>
        <begin position="146"/>
        <end position="190"/>
    </location>
</feature>
<dbReference type="PANTHER" id="PTHR23301:SF0">
    <property type="entry name" value="CHITIN-BINDING TYPE-2 DOMAIN-CONTAINING PROTEIN-RELATED"/>
    <property type="match status" value="1"/>
</dbReference>
<feature type="chain" id="PRO_5018092804" description="Chitin-binding type-2 domain-containing protein" evidence="6">
    <location>
        <begin position="20"/>
        <end position="324"/>
    </location>
</feature>
<feature type="domain" description="Chitin-binding type-2" evidence="7">
    <location>
        <begin position="37"/>
        <end position="90"/>
    </location>
</feature>
<sequence length="324" mass="36241">MKGIYLIAIAFLAPCIVTATQNGTIGTLDLHATCPSVDPCPPLLFPHESNCGLYYECKGGRPQMRRCASGLYFSERWQGCVKPSVSECNTGEDGSCRNGELMEHECQCTKYYECKNGWKVLRDCPTGWHFNKMRQMCVEGDCGSNGGDCINGERTAHECQCEKYYVCKNGQRALRDCPPGNWFNPDVLDCVPGSCDPPVGICIEGEQKSHDCHCDKFYKCKNQEWVLQQCQNGDHFSPSRLTCLPPRQAGCDGEPEPVPGECPIPTPTGPWPHECDCRLYYTCRNGQKEIQSCSWGNYFNRATTECSPADTVSCRNNWEDSLIQ</sequence>
<reference evidence="8 9" key="1">
    <citation type="journal article" date="2018" name="Genome Res.">
        <title>The genomic architecture and molecular evolution of ant odorant receptors.</title>
        <authorList>
            <person name="McKenzie S.K."/>
            <person name="Kronauer D.J.C."/>
        </authorList>
    </citation>
    <scope>NUCLEOTIDE SEQUENCE [LARGE SCALE GENOMIC DNA]</scope>
    <source>
        <strain evidence="8">Clonal line C1</strain>
    </source>
</reference>
<keyword evidence="4" id="KW-1015">Disulfide bond</keyword>